<dbReference type="CDD" id="cd00082">
    <property type="entry name" value="HisKA"/>
    <property type="match status" value="1"/>
</dbReference>
<dbReference type="Gene3D" id="3.30.565.10">
    <property type="entry name" value="Histidine kinase-like ATPase, C-terminal domain"/>
    <property type="match status" value="1"/>
</dbReference>
<sequence>MVQFSKSGLLNSFISAGRVGNEDSYKRFERLSEIFTWSAVILGVLIIQLPFGDNLNKTAIYFLAGGVVLFAFIWYHLLPKKFSGVTKRFIYSLITIVFIAAIVHYTNGVRGYTIFFYFLSSLSVAMTMPLANTVFVILFVGGLIYLEAFLMQGEVAVNFSLATLHFWALILIAFYARLESGEATLAKKREEQITLDKEKMVGKLKDEFVFIISHELKQPATAIKGYIEEIFSKYSNTLGAEAKEVLEFTDINSTRLSKLLEDLLDVSRIEKGSLKVNSQDVFLKEVISEVLSNLFFDARNKKISLIQRGDADTAVRADSDRLKEVLTNLVGNGVKYTPEGGQIVIEVKNEGEFASVSVSDNGIGISPEDQKHLFEKFYRVENEQTKSVKGSGLGLFITRNLVEKMGGEIGVNSKVGVGTMFYFKLPRYRW</sequence>
<dbReference type="PROSITE" id="PS50109">
    <property type="entry name" value="HIS_KIN"/>
    <property type="match status" value="1"/>
</dbReference>
<dbReference type="FunFam" id="3.30.565.10:FF:000006">
    <property type="entry name" value="Sensor histidine kinase WalK"/>
    <property type="match status" value="1"/>
</dbReference>
<evidence type="ECO:0000313" key="9">
    <source>
        <dbReference type="EMBL" id="OGY24932.1"/>
    </source>
</evidence>
<dbReference type="InterPro" id="IPR050736">
    <property type="entry name" value="Sensor_HK_Regulatory"/>
</dbReference>
<dbReference type="Pfam" id="PF02518">
    <property type="entry name" value="HATPase_c"/>
    <property type="match status" value="1"/>
</dbReference>
<keyword evidence="6" id="KW-0902">Two-component regulatory system</keyword>
<accession>A0A1G1WB61</accession>
<dbReference type="InterPro" id="IPR036890">
    <property type="entry name" value="HATPase_C_sf"/>
</dbReference>
<evidence type="ECO:0000256" key="7">
    <source>
        <dbReference type="SAM" id="Phobius"/>
    </source>
</evidence>
<evidence type="ECO:0000256" key="3">
    <source>
        <dbReference type="ARBA" id="ARBA00022553"/>
    </source>
</evidence>
<feature type="transmembrane region" description="Helical" evidence="7">
    <location>
        <begin position="34"/>
        <end position="52"/>
    </location>
</feature>
<reference evidence="9 10" key="1">
    <citation type="journal article" date="2016" name="Nat. Commun.">
        <title>Thousands of microbial genomes shed light on interconnected biogeochemical processes in an aquifer system.</title>
        <authorList>
            <person name="Anantharaman K."/>
            <person name="Brown C.T."/>
            <person name="Hug L.A."/>
            <person name="Sharon I."/>
            <person name="Castelle C.J."/>
            <person name="Probst A.J."/>
            <person name="Thomas B.C."/>
            <person name="Singh A."/>
            <person name="Wilkins M.J."/>
            <person name="Karaoz U."/>
            <person name="Brodie E.L."/>
            <person name="Williams K.H."/>
            <person name="Hubbard S.S."/>
            <person name="Banfield J.F."/>
        </authorList>
    </citation>
    <scope>NUCLEOTIDE SEQUENCE [LARGE SCALE GENOMIC DNA]</scope>
</reference>
<keyword evidence="7" id="KW-1133">Transmembrane helix</keyword>
<dbReference type="Pfam" id="PF00512">
    <property type="entry name" value="HisKA"/>
    <property type="match status" value="1"/>
</dbReference>
<dbReference type="Proteomes" id="UP000178162">
    <property type="component" value="Unassembled WGS sequence"/>
</dbReference>
<keyword evidence="4" id="KW-0808">Transferase</keyword>
<dbReference type="GO" id="GO:0000155">
    <property type="term" value="F:phosphorelay sensor kinase activity"/>
    <property type="evidence" value="ECO:0007669"/>
    <property type="project" value="InterPro"/>
</dbReference>
<dbReference type="STRING" id="1802595.A2134_00455"/>
<evidence type="ECO:0000256" key="2">
    <source>
        <dbReference type="ARBA" id="ARBA00012438"/>
    </source>
</evidence>
<name>A0A1G1WB61_9BACT</name>
<dbReference type="EMBL" id="MHCR01000027">
    <property type="protein sequence ID" value="OGY24932.1"/>
    <property type="molecule type" value="Genomic_DNA"/>
</dbReference>
<evidence type="ECO:0000256" key="6">
    <source>
        <dbReference type="ARBA" id="ARBA00023012"/>
    </source>
</evidence>
<dbReference type="SUPFAM" id="SSF55874">
    <property type="entry name" value="ATPase domain of HSP90 chaperone/DNA topoisomerase II/histidine kinase"/>
    <property type="match status" value="1"/>
</dbReference>
<feature type="transmembrane region" description="Helical" evidence="7">
    <location>
        <begin position="114"/>
        <end position="146"/>
    </location>
</feature>
<evidence type="ECO:0000259" key="8">
    <source>
        <dbReference type="PROSITE" id="PS50109"/>
    </source>
</evidence>
<evidence type="ECO:0000256" key="5">
    <source>
        <dbReference type="ARBA" id="ARBA00022777"/>
    </source>
</evidence>
<dbReference type="InterPro" id="IPR003661">
    <property type="entry name" value="HisK_dim/P_dom"/>
</dbReference>
<gene>
    <name evidence="9" type="ORF">A2134_00455</name>
</gene>
<feature type="transmembrane region" description="Helical" evidence="7">
    <location>
        <begin position="58"/>
        <end position="77"/>
    </location>
</feature>
<dbReference type="SMART" id="SM00387">
    <property type="entry name" value="HATPase_c"/>
    <property type="match status" value="1"/>
</dbReference>
<dbReference type="InterPro" id="IPR003594">
    <property type="entry name" value="HATPase_dom"/>
</dbReference>
<protein>
    <recommendedName>
        <fullName evidence="2">histidine kinase</fullName>
        <ecNumber evidence="2">2.7.13.3</ecNumber>
    </recommendedName>
</protein>
<dbReference type="EC" id="2.7.13.3" evidence="2"/>
<dbReference type="Gene3D" id="1.10.287.130">
    <property type="match status" value="1"/>
</dbReference>
<dbReference type="PANTHER" id="PTHR43711:SF1">
    <property type="entry name" value="HISTIDINE KINASE 1"/>
    <property type="match status" value="1"/>
</dbReference>
<dbReference type="SUPFAM" id="SSF47384">
    <property type="entry name" value="Homodimeric domain of signal transducing histidine kinase"/>
    <property type="match status" value="1"/>
</dbReference>
<dbReference type="InterPro" id="IPR004358">
    <property type="entry name" value="Sig_transdc_His_kin-like_C"/>
</dbReference>
<evidence type="ECO:0000313" key="10">
    <source>
        <dbReference type="Proteomes" id="UP000178162"/>
    </source>
</evidence>
<keyword evidence="7" id="KW-0812">Transmembrane</keyword>
<dbReference type="PRINTS" id="PR00344">
    <property type="entry name" value="BCTRLSENSOR"/>
</dbReference>
<dbReference type="InterPro" id="IPR005467">
    <property type="entry name" value="His_kinase_dom"/>
</dbReference>
<dbReference type="InterPro" id="IPR036097">
    <property type="entry name" value="HisK_dim/P_sf"/>
</dbReference>
<evidence type="ECO:0000256" key="4">
    <source>
        <dbReference type="ARBA" id="ARBA00022679"/>
    </source>
</evidence>
<evidence type="ECO:0000256" key="1">
    <source>
        <dbReference type="ARBA" id="ARBA00000085"/>
    </source>
</evidence>
<feature type="transmembrane region" description="Helical" evidence="7">
    <location>
        <begin position="89"/>
        <end position="108"/>
    </location>
</feature>
<feature type="domain" description="Histidine kinase" evidence="8">
    <location>
        <begin position="211"/>
        <end position="429"/>
    </location>
</feature>
<dbReference type="PANTHER" id="PTHR43711">
    <property type="entry name" value="TWO-COMPONENT HISTIDINE KINASE"/>
    <property type="match status" value="1"/>
</dbReference>
<comment type="catalytic activity">
    <reaction evidence="1">
        <text>ATP + protein L-histidine = ADP + protein N-phospho-L-histidine.</text>
        <dbReference type="EC" id="2.7.13.3"/>
    </reaction>
</comment>
<proteinExistence type="predicted"/>
<keyword evidence="3" id="KW-0597">Phosphoprotein</keyword>
<organism evidence="9 10">
    <name type="scientific">Candidatus Woykebacteria bacterium RBG_16_39_9b</name>
    <dbReference type="NCBI Taxonomy" id="1802595"/>
    <lineage>
        <taxon>Bacteria</taxon>
        <taxon>Candidatus Woykeibacteriota</taxon>
    </lineage>
</organism>
<dbReference type="SMART" id="SM00388">
    <property type="entry name" value="HisKA"/>
    <property type="match status" value="1"/>
</dbReference>
<comment type="caution">
    <text evidence="9">The sequence shown here is derived from an EMBL/GenBank/DDBJ whole genome shotgun (WGS) entry which is preliminary data.</text>
</comment>
<dbReference type="AlphaFoldDB" id="A0A1G1WB61"/>
<feature type="transmembrane region" description="Helical" evidence="7">
    <location>
        <begin position="155"/>
        <end position="176"/>
    </location>
</feature>
<keyword evidence="5" id="KW-0418">Kinase</keyword>
<keyword evidence="7" id="KW-0472">Membrane</keyword>